<sequence length="149" mass="16369">MEVVWRRLAKDYTVHARIQSAQVGVSVVARGTNAGTAPVEDMQALSITTLSASEVEQQYELIGPLGKGTYGRVDLVAHRTQGTKLALKYVSKNKTKLRSFLREYSLTAALGCSPFIIKALDVLFETEESYVFGQEYAPAGDLFDIIPPQ</sequence>
<protein>
    <submittedName>
        <fullName evidence="2">Serine/threonine-protein kinase SBK1-like</fullName>
    </submittedName>
</protein>
<dbReference type="OrthoDB" id="6513151at2759"/>
<dbReference type="EMBL" id="QNUK01000065">
    <property type="protein sequence ID" value="KAF5903982.1"/>
    <property type="molecule type" value="Genomic_DNA"/>
</dbReference>
<comment type="caution">
    <text evidence="2">The sequence shown here is derived from an EMBL/GenBank/DDBJ whole genome shotgun (WGS) entry which is preliminary data.</text>
</comment>
<keyword evidence="3" id="KW-1185">Reference proteome</keyword>
<dbReference type="InterPro" id="IPR011009">
    <property type="entry name" value="Kinase-like_dom_sf"/>
</dbReference>
<proteinExistence type="predicted"/>
<evidence type="ECO:0000313" key="3">
    <source>
        <dbReference type="Proteomes" id="UP000727407"/>
    </source>
</evidence>
<gene>
    <name evidence="2" type="ORF">DAT39_006333</name>
</gene>
<evidence type="ECO:0000313" key="2">
    <source>
        <dbReference type="EMBL" id="KAF5903982.1"/>
    </source>
</evidence>
<dbReference type="Pfam" id="PF00069">
    <property type="entry name" value="Pkinase"/>
    <property type="match status" value="1"/>
</dbReference>
<dbReference type="PANTHER" id="PTHR24359:SF0">
    <property type="entry name" value="SERINE_THREONINE-PROTEIN KINASE SBK1"/>
    <property type="match status" value="1"/>
</dbReference>
<accession>A0A8J4URY0</accession>
<organism evidence="2 3">
    <name type="scientific">Clarias magur</name>
    <name type="common">Asian catfish</name>
    <name type="synonym">Macropteronotus magur</name>
    <dbReference type="NCBI Taxonomy" id="1594786"/>
    <lineage>
        <taxon>Eukaryota</taxon>
        <taxon>Metazoa</taxon>
        <taxon>Chordata</taxon>
        <taxon>Craniata</taxon>
        <taxon>Vertebrata</taxon>
        <taxon>Euteleostomi</taxon>
        <taxon>Actinopterygii</taxon>
        <taxon>Neopterygii</taxon>
        <taxon>Teleostei</taxon>
        <taxon>Ostariophysi</taxon>
        <taxon>Siluriformes</taxon>
        <taxon>Clariidae</taxon>
        <taxon>Clarias</taxon>
    </lineage>
</organism>
<keyword evidence="2" id="KW-0808">Transferase</keyword>
<dbReference type="PANTHER" id="PTHR24359">
    <property type="entry name" value="SERINE/THREONINE-PROTEIN KINASE SBK1"/>
    <property type="match status" value="1"/>
</dbReference>
<dbReference type="SUPFAM" id="SSF56112">
    <property type="entry name" value="Protein kinase-like (PK-like)"/>
    <property type="match status" value="1"/>
</dbReference>
<dbReference type="GO" id="GO:0004674">
    <property type="term" value="F:protein serine/threonine kinase activity"/>
    <property type="evidence" value="ECO:0007669"/>
    <property type="project" value="TreeGrafter"/>
</dbReference>
<evidence type="ECO:0000259" key="1">
    <source>
        <dbReference type="PROSITE" id="PS50011"/>
    </source>
</evidence>
<name>A0A8J4URY0_CLAMG</name>
<reference evidence="2" key="1">
    <citation type="submission" date="2020-07" db="EMBL/GenBank/DDBJ databases">
        <title>Clarias magur genome sequencing, assembly and annotation.</title>
        <authorList>
            <person name="Kushwaha B."/>
            <person name="Kumar R."/>
            <person name="Das P."/>
            <person name="Joshi C.G."/>
            <person name="Kumar D."/>
            <person name="Nagpure N.S."/>
            <person name="Pandey M."/>
            <person name="Agarwal S."/>
            <person name="Srivastava S."/>
            <person name="Singh M."/>
            <person name="Sahoo L."/>
            <person name="Jayasankar P."/>
            <person name="Meher P.K."/>
            <person name="Koringa P.G."/>
            <person name="Iquebal M.A."/>
            <person name="Das S.P."/>
            <person name="Bit A."/>
            <person name="Patnaik S."/>
            <person name="Patel N."/>
            <person name="Shah T.M."/>
            <person name="Hinsu A."/>
            <person name="Jena J.K."/>
        </authorList>
    </citation>
    <scope>NUCLEOTIDE SEQUENCE</scope>
    <source>
        <strain evidence="2">CIFAMagur01</strain>
        <tissue evidence="2">Testis</tissue>
    </source>
</reference>
<keyword evidence="2" id="KW-0418">Kinase</keyword>
<feature type="domain" description="Protein kinase" evidence="1">
    <location>
        <begin position="59"/>
        <end position="149"/>
    </location>
</feature>
<feature type="non-terminal residue" evidence="2">
    <location>
        <position position="1"/>
    </location>
</feature>
<dbReference type="InterPro" id="IPR000719">
    <property type="entry name" value="Prot_kinase_dom"/>
</dbReference>
<dbReference type="Gene3D" id="1.10.510.10">
    <property type="entry name" value="Transferase(Phosphotransferase) domain 1"/>
    <property type="match status" value="1"/>
</dbReference>
<dbReference type="PROSITE" id="PS50011">
    <property type="entry name" value="PROTEIN_KINASE_DOM"/>
    <property type="match status" value="1"/>
</dbReference>
<dbReference type="Proteomes" id="UP000727407">
    <property type="component" value="Unassembled WGS sequence"/>
</dbReference>
<dbReference type="GO" id="GO:0005524">
    <property type="term" value="F:ATP binding"/>
    <property type="evidence" value="ECO:0007669"/>
    <property type="project" value="InterPro"/>
</dbReference>
<dbReference type="AlphaFoldDB" id="A0A8J4URY0"/>